<name>A0ABU3F3T0_9ENTE</name>
<reference evidence="2 3" key="1">
    <citation type="submission" date="2023-03" db="EMBL/GenBank/DDBJ databases">
        <authorList>
            <person name="Shen W."/>
            <person name="Cai J."/>
        </authorList>
    </citation>
    <scope>NUCLEOTIDE SEQUENCE [LARGE SCALE GENOMIC DNA]</scope>
    <source>
        <strain evidence="2 3">D6-4</strain>
    </source>
</reference>
<protein>
    <submittedName>
        <fullName evidence="2">Serine hydrolase</fullName>
    </submittedName>
</protein>
<sequence length="324" mass="36881">MNDIKFNTVQQKIKTDHKNITGIIVQKNDQMLYEEYFNDCDEASKIHVYSITKSILSLLLVIAHEKGAINELNGPILAYFPEYQPKSATINNITLEHLITMTTPYKYKNGPLAYIKYFSSKDWTKFTLKQLGGKQPIGVFNYTPLIGPDLLSAILARSTNQTVLDFARENLFTPLEINVEKTIYLKSAKDQMGFNKSTNSNGWVADDTGLNAGGWGLTLTTRELTKIGELILNQGSWKGQQIVPKNWVETMQKKHSHWEEEGLDYGYLWWIIDPNKPIVAAMGDGGNILYIDHEEDLVIAITALFKENVYDRIDFIQQEILPLI</sequence>
<dbReference type="InterPro" id="IPR012338">
    <property type="entry name" value="Beta-lactam/transpept-like"/>
</dbReference>
<proteinExistence type="predicted"/>
<dbReference type="Gene3D" id="3.40.710.10">
    <property type="entry name" value="DD-peptidase/beta-lactamase superfamily"/>
    <property type="match status" value="1"/>
</dbReference>
<dbReference type="RefSeq" id="WP_221676313.1">
    <property type="nucleotide sequence ID" value="NZ_JARPYF010000013.1"/>
</dbReference>
<dbReference type="GO" id="GO:0016787">
    <property type="term" value="F:hydrolase activity"/>
    <property type="evidence" value="ECO:0007669"/>
    <property type="project" value="UniProtKB-KW"/>
</dbReference>
<dbReference type="SUPFAM" id="SSF56601">
    <property type="entry name" value="beta-lactamase/transpeptidase-like"/>
    <property type="match status" value="1"/>
</dbReference>
<keyword evidence="3" id="KW-1185">Reference proteome</keyword>
<evidence type="ECO:0000259" key="1">
    <source>
        <dbReference type="Pfam" id="PF00144"/>
    </source>
</evidence>
<keyword evidence="2" id="KW-0378">Hydrolase</keyword>
<dbReference type="EMBL" id="JARPYI010000013">
    <property type="protein sequence ID" value="MDT2601785.1"/>
    <property type="molecule type" value="Genomic_DNA"/>
</dbReference>
<dbReference type="InterPro" id="IPR001466">
    <property type="entry name" value="Beta-lactam-related"/>
</dbReference>
<feature type="domain" description="Beta-lactamase-related" evidence="1">
    <location>
        <begin position="23"/>
        <end position="303"/>
    </location>
</feature>
<dbReference type="Pfam" id="PF00144">
    <property type="entry name" value="Beta-lactamase"/>
    <property type="match status" value="1"/>
</dbReference>
<dbReference type="PANTHER" id="PTHR43283:SF7">
    <property type="entry name" value="BETA-LACTAMASE-RELATED DOMAIN-CONTAINING PROTEIN"/>
    <property type="match status" value="1"/>
</dbReference>
<dbReference type="InterPro" id="IPR050789">
    <property type="entry name" value="Diverse_Enzym_Activities"/>
</dbReference>
<comment type="caution">
    <text evidence="2">The sequence shown here is derived from an EMBL/GenBank/DDBJ whole genome shotgun (WGS) entry which is preliminary data.</text>
</comment>
<organism evidence="2 3">
    <name type="scientific">Enterococcus hulanensis</name>
    <dbReference type="NCBI Taxonomy" id="2559929"/>
    <lineage>
        <taxon>Bacteria</taxon>
        <taxon>Bacillati</taxon>
        <taxon>Bacillota</taxon>
        <taxon>Bacilli</taxon>
        <taxon>Lactobacillales</taxon>
        <taxon>Enterococcaceae</taxon>
        <taxon>Enterococcus</taxon>
    </lineage>
</organism>
<evidence type="ECO:0000313" key="3">
    <source>
        <dbReference type="Proteomes" id="UP001252875"/>
    </source>
</evidence>
<evidence type="ECO:0000313" key="2">
    <source>
        <dbReference type="EMBL" id="MDT2601785.1"/>
    </source>
</evidence>
<dbReference type="PANTHER" id="PTHR43283">
    <property type="entry name" value="BETA-LACTAMASE-RELATED"/>
    <property type="match status" value="1"/>
</dbReference>
<dbReference type="Proteomes" id="UP001252875">
    <property type="component" value="Unassembled WGS sequence"/>
</dbReference>
<accession>A0ABU3F3T0</accession>
<gene>
    <name evidence="2" type="ORF">P7D85_18555</name>
</gene>